<protein>
    <recommendedName>
        <fullName evidence="8">Abnormal spindle-like microcephaly-associated protein-like protein</fullName>
    </recommendedName>
</protein>
<evidence type="ECO:0000256" key="5">
    <source>
        <dbReference type="SAM" id="MobiDB-lite"/>
    </source>
</evidence>
<dbReference type="Proteomes" id="UP001530400">
    <property type="component" value="Unassembled WGS sequence"/>
</dbReference>
<dbReference type="SMART" id="SM00015">
    <property type="entry name" value="IQ"/>
    <property type="match status" value="17"/>
</dbReference>
<keyword evidence="4" id="KW-0112">Calmodulin-binding</keyword>
<feature type="compositionally biased region" description="Low complexity" evidence="5">
    <location>
        <begin position="383"/>
        <end position="394"/>
    </location>
</feature>
<sequence length="1350" mass="151653">MKLKSKLTSFDRVLNKLEKTIKRVNVSSRESSKSTDGPYEQIIDGDYSQLLDDTREELSEREIDLYLAVERVDSDVTEAVQLHSLSIVADESREEDAIDDARGVHDVVGTPLASSLEATKSLARIRQISSSLSSNLDNTKPTISTTVQASQSLEKIRQLKGLSSVNNSPRNNIPSPRRSALSPTRTPTMFQLMDGVGTSAPSSIGSPSSSAPLKQRRSKSLFGASTATIQQARLNEKSLMEATVRGSGADSNTSVDVDKMGPVVNEESLISKSASHPYGRKPPQSPKASFSSSSSTKSKASAESPRSILANKAAASSLSSPRNTLRKSISDDSKPPQSPKALLNSSSSIKSKASAESPRSILASKAAASALSSPRNALRKSISDASNDYSKSSSTGAKTAPTIPSSFKKRSLQIDTTSSLSSSRPPLPRSSARSDKSPKTLVDDIVSMFENGLMTAPSFNSTTSTRSTTPNDVIWRAYATTTSFSKVISVIVMAQSVARGWLARCELRRLMAEKQEREEKEARERAAILIQSYARRWICCTSHKGVVKDVIICQSIVRQCLSVKKAAVLRHKRRLAAALLIDTRQRGFVVRRRFVKTKARVTIVQSVFRRWRAVREYAREQKAAVAISAAWRGYSQHIEYRRTFRDIIICQIITRCMLAVKKVRQLHHLRQMAAATCIQSQWKGYVQRQCFRLAISAVDTLQACVRRLQAATNFNLKKRSVTTIASAWKRHYCMMSYRCDIQGQDRILSCADVTICQSIARRVLSLRKARLLRYELHMANAIAIQTRWRVFAALKHEQKMANATTIQAKWRAHAASKFLSQSITNITILQSVVRSWLVRKDLDLERQKMVVTKISACWRSYYAQVAYKHSTESIVVCQSIARRKLATNHMLHLHHEHHVKIATAIQARWKAYLEYKRYMETVRKVVIIQSVFHRNVAVRYLDIHKKAAAKIAATWKAYARKVLYQQVILGKRMKAASHVILCQAIVRRKLGKDKAERMQHERCVQAATRIQAEWRSAAVSDDFSRIKTRIILIQSIARTLIAMKRYGHCKIEAAKLLQQQNEAATKVVSTWRRWRWCTKYQQVIRDVVVCQSIARRSASLKKVAARRNDLHTLSATIVQARWRSLVERRRLLDIRRKVTLAQSTVRGWIATHCHHFIIADKITSSSCTMSSSYVLAVTTINAAWRSFYCQQIFQRIKKAVIICQSVARRHLTSKMFGLLQQKRVCVAATSIQSEWRSYALARDFHATKCKVVICQSIIRRFTAERYLGHLLSGKHTHSCSVLFVLILTDFVCVSEMILSQAIVGSNSSSEAATKISSQWRGYKCLVVYIQVKKGVPAIILLMPAESIHRV</sequence>
<feature type="compositionally biased region" description="Low complexity" evidence="5">
    <location>
        <begin position="286"/>
        <end position="320"/>
    </location>
</feature>
<feature type="region of interest" description="Disordered" evidence="5">
    <location>
        <begin position="270"/>
        <end position="438"/>
    </location>
</feature>
<feature type="region of interest" description="Disordered" evidence="5">
    <location>
        <begin position="160"/>
        <end position="219"/>
    </location>
</feature>
<feature type="compositionally biased region" description="Low complexity" evidence="5">
    <location>
        <begin position="163"/>
        <end position="179"/>
    </location>
</feature>
<dbReference type="PANTHER" id="PTHR22706:SF1">
    <property type="entry name" value="ASSEMBLY FACTOR FOR SPINDLE MICROTUBULES"/>
    <property type="match status" value="1"/>
</dbReference>
<feature type="compositionally biased region" description="Low complexity" evidence="5">
    <location>
        <begin position="199"/>
        <end position="212"/>
    </location>
</feature>
<dbReference type="GO" id="GO:0005737">
    <property type="term" value="C:cytoplasm"/>
    <property type="evidence" value="ECO:0007669"/>
    <property type="project" value="UniProtKB-SubCell"/>
</dbReference>
<keyword evidence="2" id="KW-0963">Cytoplasm</keyword>
<name>A0ABD3PJ84_9STRA</name>
<dbReference type="Pfam" id="PF00612">
    <property type="entry name" value="IQ"/>
    <property type="match status" value="6"/>
</dbReference>
<dbReference type="InterPro" id="IPR051185">
    <property type="entry name" value="ASPM"/>
</dbReference>
<dbReference type="EMBL" id="JALLPJ020000580">
    <property type="protein sequence ID" value="KAL3788108.1"/>
    <property type="molecule type" value="Genomic_DNA"/>
</dbReference>
<evidence type="ECO:0000256" key="3">
    <source>
        <dbReference type="ARBA" id="ARBA00022737"/>
    </source>
</evidence>
<reference evidence="6 7" key="1">
    <citation type="submission" date="2024-10" db="EMBL/GenBank/DDBJ databases">
        <title>Updated reference genomes for cyclostephanoid diatoms.</title>
        <authorList>
            <person name="Roberts W.R."/>
            <person name="Alverson A.J."/>
        </authorList>
    </citation>
    <scope>NUCLEOTIDE SEQUENCE [LARGE SCALE GENOMIC DNA]</scope>
    <source>
        <strain evidence="6 7">AJA010-31</strain>
    </source>
</reference>
<gene>
    <name evidence="6" type="ORF">ACHAWO_009675</name>
</gene>
<dbReference type="InterPro" id="IPR000048">
    <property type="entry name" value="IQ_motif_EF-hand-BS"/>
</dbReference>
<evidence type="ECO:0000256" key="2">
    <source>
        <dbReference type="ARBA" id="ARBA00022490"/>
    </source>
</evidence>
<evidence type="ECO:0000256" key="1">
    <source>
        <dbReference type="ARBA" id="ARBA00004496"/>
    </source>
</evidence>
<keyword evidence="3" id="KW-0677">Repeat</keyword>
<evidence type="ECO:0000313" key="7">
    <source>
        <dbReference type="Proteomes" id="UP001530400"/>
    </source>
</evidence>
<proteinExistence type="predicted"/>
<dbReference type="PANTHER" id="PTHR22706">
    <property type="entry name" value="ASSEMBLY FACTOR FOR SPINDLE MICROTUBULES"/>
    <property type="match status" value="1"/>
</dbReference>
<accession>A0ABD3PJ84</accession>
<comment type="subcellular location">
    <subcellularLocation>
        <location evidence="1">Cytoplasm</location>
    </subcellularLocation>
</comment>
<comment type="caution">
    <text evidence="6">The sequence shown here is derived from an EMBL/GenBank/DDBJ whole genome shotgun (WGS) entry which is preliminary data.</text>
</comment>
<dbReference type="PROSITE" id="PS50096">
    <property type="entry name" value="IQ"/>
    <property type="match status" value="3"/>
</dbReference>
<evidence type="ECO:0000313" key="6">
    <source>
        <dbReference type="EMBL" id="KAL3788108.1"/>
    </source>
</evidence>
<keyword evidence="7" id="KW-1185">Reference proteome</keyword>
<organism evidence="6 7">
    <name type="scientific">Cyclotella atomus</name>
    <dbReference type="NCBI Taxonomy" id="382360"/>
    <lineage>
        <taxon>Eukaryota</taxon>
        <taxon>Sar</taxon>
        <taxon>Stramenopiles</taxon>
        <taxon>Ochrophyta</taxon>
        <taxon>Bacillariophyta</taxon>
        <taxon>Coscinodiscophyceae</taxon>
        <taxon>Thalassiosirophycidae</taxon>
        <taxon>Stephanodiscales</taxon>
        <taxon>Stephanodiscaceae</taxon>
        <taxon>Cyclotella</taxon>
    </lineage>
</organism>
<dbReference type="Gene3D" id="1.20.5.190">
    <property type="match status" value="4"/>
</dbReference>
<evidence type="ECO:0008006" key="8">
    <source>
        <dbReference type="Google" id="ProtNLM"/>
    </source>
</evidence>
<feature type="compositionally biased region" description="Low complexity" evidence="5">
    <location>
        <begin position="345"/>
        <end position="373"/>
    </location>
</feature>
<evidence type="ECO:0000256" key="4">
    <source>
        <dbReference type="ARBA" id="ARBA00022860"/>
    </source>
</evidence>
<dbReference type="GO" id="GO:0005516">
    <property type="term" value="F:calmodulin binding"/>
    <property type="evidence" value="ECO:0007669"/>
    <property type="project" value="UniProtKB-KW"/>
</dbReference>